<dbReference type="OrthoDB" id="9802228at2"/>
<keyword evidence="3 9" id="KW-0963">Cytoplasm</keyword>
<dbReference type="InterPro" id="IPR036631">
    <property type="entry name" value="MGMT_N_sf"/>
</dbReference>
<comment type="caution">
    <text evidence="12">The sequence shown here is derived from an EMBL/GenBank/DDBJ whole genome shotgun (WGS) entry which is preliminary data.</text>
</comment>
<dbReference type="EC" id="2.1.1.63" evidence="9"/>
<feature type="domain" description="Methylguanine DNA methyltransferase ribonuclease-like" evidence="11">
    <location>
        <begin position="2"/>
        <end position="74"/>
    </location>
</feature>
<protein>
    <recommendedName>
        <fullName evidence="9">Methylated-DNA--protein-cysteine methyltransferase</fullName>
        <ecNumber evidence="9">2.1.1.63</ecNumber>
    </recommendedName>
    <alternativeName>
        <fullName evidence="9">6-O-methylguanine-DNA methyltransferase</fullName>
        <shortName evidence="9">MGMT</shortName>
    </alternativeName>
    <alternativeName>
        <fullName evidence="9">O-6-methylguanine-DNA-alkyltransferase</fullName>
    </alternativeName>
</protein>
<gene>
    <name evidence="12" type="ORF">D9X91_02855</name>
</gene>
<dbReference type="GO" id="GO:0006307">
    <property type="term" value="P:DNA alkylation repair"/>
    <property type="evidence" value="ECO:0007669"/>
    <property type="project" value="UniProtKB-UniRule"/>
</dbReference>
<dbReference type="Proteomes" id="UP000276770">
    <property type="component" value="Unassembled WGS sequence"/>
</dbReference>
<keyword evidence="7 9" id="KW-0234">DNA repair</keyword>
<dbReference type="EMBL" id="RCVZ01000002">
    <property type="protein sequence ID" value="RLQ97522.1"/>
    <property type="molecule type" value="Genomic_DNA"/>
</dbReference>
<evidence type="ECO:0000256" key="5">
    <source>
        <dbReference type="ARBA" id="ARBA00022679"/>
    </source>
</evidence>
<dbReference type="PROSITE" id="PS00374">
    <property type="entry name" value="MGMT"/>
    <property type="match status" value="1"/>
</dbReference>
<evidence type="ECO:0000256" key="2">
    <source>
        <dbReference type="ARBA" id="ARBA00008711"/>
    </source>
</evidence>
<comment type="function">
    <text evidence="9">Involved in the cellular defense against the biological effects of O6-methylguanine (O6-MeG) and O4-methylthymine (O4-MeT) in DNA. Repairs the methylated nucleobase in DNA by stoichiometrically transferring the methyl group to a cysteine residue in the enzyme. This is a suicide reaction: the enzyme is irreversibly inactivated.</text>
</comment>
<dbReference type="InterPro" id="IPR008332">
    <property type="entry name" value="MethylG_MeTrfase_N"/>
</dbReference>
<dbReference type="Gene3D" id="1.10.10.10">
    <property type="entry name" value="Winged helix-like DNA-binding domain superfamily/Winged helix DNA-binding domain"/>
    <property type="match status" value="1"/>
</dbReference>
<dbReference type="HAMAP" id="MF_00772">
    <property type="entry name" value="OGT"/>
    <property type="match status" value="1"/>
</dbReference>
<evidence type="ECO:0000313" key="13">
    <source>
        <dbReference type="Proteomes" id="UP000276770"/>
    </source>
</evidence>
<evidence type="ECO:0000256" key="1">
    <source>
        <dbReference type="ARBA" id="ARBA00001286"/>
    </source>
</evidence>
<comment type="catalytic activity">
    <reaction evidence="8 9">
        <text>a 6-O-methyl-2'-deoxyguanosine in DNA + L-cysteinyl-[protein] = S-methyl-L-cysteinyl-[protein] + a 2'-deoxyguanosine in DNA</text>
        <dbReference type="Rhea" id="RHEA:24000"/>
        <dbReference type="Rhea" id="RHEA-COMP:10131"/>
        <dbReference type="Rhea" id="RHEA-COMP:10132"/>
        <dbReference type="Rhea" id="RHEA-COMP:11367"/>
        <dbReference type="Rhea" id="RHEA-COMP:11368"/>
        <dbReference type="ChEBI" id="CHEBI:29950"/>
        <dbReference type="ChEBI" id="CHEBI:82612"/>
        <dbReference type="ChEBI" id="CHEBI:85445"/>
        <dbReference type="ChEBI" id="CHEBI:85448"/>
        <dbReference type="EC" id="2.1.1.63"/>
    </reaction>
</comment>
<evidence type="ECO:0000259" key="10">
    <source>
        <dbReference type="Pfam" id="PF01035"/>
    </source>
</evidence>
<dbReference type="Pfam" id="PF01035">
    <property type="entry name" value="DNA_binding_1"/>
    <property type="match status" value="1"/>
</dbReference>
<dbReference type="FunFam" id="1.10.10.10:FF:000214">
    <property type="entry name" value="Methylated-DNA--protein-cysteine methyltransferase"/>
    <property type="match status" value="1"/>
</dbReference>
<keyword evidence="6 9" id="KW-0227">DNA damage</keyword>
<dbReference type="InterPro" id="IPR036388">
    <property type="entry name" value="WH-like_DNA-bd_sf"/>
</dbReference>
<evidence type="ECO:0000256" key="9">
    <source>
        <dbReference type="HAMAP-Rule" id="MF_00772"/>
    </source>
</evidence>
<name>A0A3L7KA39_9BACI</name>
<dbReference type="InterPro" id="IPR023546">
    <property type="entry name" value="MGMT"/>
</dbReference>
<comment type="catalytic activity">
    <reaction evidence="1 9">
        <text>a 4-O-methyl-thymidine in DNA + L-cysteinyl-[protein] = a thymidine in DNA + S-methyl-L-cysteinyl-[protein]</text>
        <dbReference type="Rhea" id="RHEA:53428"/>
        <dbReference type="Rhea" id="RHEA-COMP:10131"/>
        <dbReference type="Rhea" id="RHEA-COMP:10132"/>
        <dbReference type="Rhea" id="RHEA-COMP:13555"/>
        <dbReference type="Rhea" id="RHEA-COMP:13556"/>
        <dbReference type="ChEBI" id="CHEBI:29950"/>
        <dbReference type="ChEBI" id="CHEBI:82612"/>
        <dbReference type="ChEBI" id="CHEBI:137386"/>
        <dbReference type="ChEBI" id="CHEBI:137387"/>
        <dbReference type="EC" id="2.1.1.63"/>
    </reaction>
</comment>
<dbReference type="GO" id="GO:0005737">
    <property type="term" value="C:cytoplasm"/>
    <property type="evidence" value="ECO:0007669"/>
    <property type="project" value="UniProtKB-SubCell"/>
</dbReference>
<evidence type="ECO:0000256" key="6">
    <source>
        <dbReference type="ARBA" id="ARBA00022763"/>
    </source>
</evidence>
<dbReference type="GO" id="GO:0032259">
    <property type="term" value="P:methylation"/>
    <property type="evidence" value="ECO:0007669"/>
    <property type="project" value="UniProtKB-KW"/>
</dbReference>
<dbReference type="CDD" id="cd06445">
    <property type="entry name" value="ATase"/>
    <property type="match status" value="1"/>
</dbReference>
<dbReference type="InterPro" id="IPR001497">
    <property type="entry name" value="MethylDNA_cys_MeTrfase_AS"/>
</dbReference>
<comment type="similarity">
    <text evidence="2 9">Belongs to the MGMT family.</text>
</comment>
<organism evidence="12 13">
    <name type="scientific">Falsibacillus albus</name>
    <dbReference type="NCBI Taxonomy" id="2478915"/>
    <lineage>
        <taxon>Bacteria</taxon>
        <taxon>Bacillati</taxon>
        <taxon>Bacillota</taxon>
        <taxon>Bacilli</taxon>
        <taxon>Bacillales</taxon>
        <taxon>Bacillaceae</taxon>
        <taxon>Falsibacillus</taxon>
    </lineage>
</organism>
<proteinExistence type="inferred from homology"/>
<dbReference type="SUPFAM" id="SSF53155">
    <property type="entry name" value="Methylated DNA-protein cysteine methyltransferase domain"/>
    <property type="match status" value="1"/>
</dbReference>
<dbReference type="Gene3D" id="3.30.160.70">
    <property type="entry name" value="Methylated DNA-protein cysteine methyltransferase domain"/>
    <property type="match status" value="1"/>
</dbReference>
<dbReference type="SUPFAM" id="SSF46767">
    <property type="entry name" value="Methylated DNA-protein cysteine methyltransferase, C-terminal domain"/>
    <property type="match status" value="1"/>
</dbReference>
<evidence type="ECO:0000256" key="3">
    <source>
        <dbReference type="ARBA" id="ARBA00022490"/>
    </source>
</evidence>
<dbReference type="PANTHER" id="PTHR10815:SF5">
    <property type="entry name" value="METHYLATED-DNA--PROTEIN-CYSTEINE METHYLTRANSFERASE"/>
    <property type="match status" value="1"/>
</dbReference>
<evidence type="ECO:0000313" key="12">
    <source>
        <dbReference type="EMBL" id="RLQ97522.1"/>
    </source>
</evidence>
<keyword evidence="5 9" id="KW-0808">Transferase</keyword>
<evidence type="ECO:0000256" key="8">
    <source>
        <dbReference type="ARBA" id="ARBA00049348"/>
    </source>
</evidence>
<evidence type="ECO:0000256" key="4">
    <source>
        <dbReference type="ARBA" id="ARBA00022603"/>
    </source>
</evidence>
<dbReference type="Pfam" id="PF02870">
    <property type="entry name" value="Methyltransf_1N"/>
    <property type="match status" value="1"/>
</dbReference>
<dbReference type="PANTHER" id="PTHR10815">
    <property type="entry name" value="METHYLATED-DNA--PROTEIN-CYSTEINE METHYLTRANSFERASE"/>
    <property type="match status" value="1"/>
</dbReference>
<reference evidence="12 13" key="1">
    <citation type="submission" date="2018-10" db="EMBL/GenBank/DDBJ databases">
        <title>Falsibacillus sp. genome draft.</title>
        <authorList>
            <person name="Shi S."/>
        </authorList>
    </citation>
    <scope>NUCLEOTIDE SEQUENCE [LARGE SCALE GENOMIC DNA]</scope>
    <source>
        <strain evidence="12 13">GY 10110</strain>
    </source>
</reference>
<keyword evidence="4 9" id="KW-0489">Methyltransferase</keyword>
<feature type="domain" description="Methylated-DNA-[protein]-cysteine S-methyltransferase DNA binding" evidence="10">
    <location>
        <begin position="78"/>
        <end position="158"/>
    </location>
</feature>
<comment type="miscellaneous">
    <text evidence="9">This enzyme catalyzes only one turnover and therefore is not strictly catalytic. According to one definition, an enzyme is a biocatalyst that acts repeatedly and over many reaction cycles.</text>
</comment>
<comment type="subcellular location">
    <subcellularLocation>
        <location evidence="9">Cytoplasm</location>
    </subcellularLocation>
</comment>
<feature type="active site" description="Nucleophile; methyl group acceptor" evidence="9">
    <location>
        <position position="129"/>
    </location>
</feature>
<sequence length="160" mass="18382">MVYYTRLESPIGTLYLSGEDGFLTSIFLDESDFQQHAKQDWKETSDEDILLNAKKQLKEYFRGERMTFDLPLQIKGTEFQKKVWEQLQAIPYGKTCSYQDIALAIDNINAVRAIGQANKANKFPIIIPCHRVIGKNRALTGYAGDQVDKKERLLYLENAL</sequence>
<evidence type="ECO:0000256" key="7">
    <source>
        <dbReference type="ARBA" id="ARBA00023204"/>
    </source>
</evidence>
<keyword evidence="13" id="KW-1185">Reference proteome</keyword>
<dbReference type="RefSeq" id="WP_121679470.1">
    <property type="nucleotide sequence ID" value="NZ_RCVZ01000002.1"/>
</dbReference>
<accession>A0A3L7KA39</accession>
<dbReference type="NCBIfam" id="TIGR00589">
    <property type="entry name" value="ogt"/>
    <property type="match status" value="1"/>
</dbReference>
<dbReference type="InterPro" id="IPR014048">
    <property type="entry name" value="MethylDNA_cys_MeTrfase_DNA-bd"/>
</dbReference>
<evidence type="ECO:0000259" key="11">
    <source>
        <dbReference type="Pfam" id="PF02870"/>
    </source>
</evidence>
<dbReference type="GO" id="GO:0003908">
    <property type="term" value="F:methylated-DNA-[protein]-cysteine S-methyltransferase activity"/>
    <property type="evidence" value="ECO:0007669"/>
    <property type="project" value="UniProtKB-UniRule"/>
</dbReference>
<dbReference type="InterPro" id="IPR036217">
    <property type="entry name" value="MethylDNA_cys_MeTrfase_DNAb"/>
</dbReference>
<dbReference type="AlphaFoldDB" id="A0A3L7KA39"/>